<feature type="compositionally biased region" description="Basic and acidic residues" evidence="1">
    <location>
        <begin position="1239"/>
        <end position="1249"/>
    </location>
</feature>
<feature type="region of interest" description="Disordered" evidence="1">
    <location>
        <begin position="3229"/>
        <end position="3260"/>
    </location>
</feature>
<protein>
    <submittedName>
        <fullName evidence="2">Uncharacterized protein</fullName>
    </submittedName>
</protein>
<evidence type="ECO:0000256" key="1">
    <source>
        <dbReference type="SAM" id="MobiDB-lite"/>
    </source>
</evidence>
<feature type="region of interest" description="Disordered" evidence="1">
    <location>
        <begin position="1229"/>
        <end position="1253"/>
    </location>
</feature>
<dbReference type="Proteomes" id="UP001295684">
    <property type="component" value="Unassembled WGS sequence"/>
</dbReference>
<feature type="region of interest" description="Disordered" evidence="1">
    <location>
        <begin position="2788"/>
        <end position="2855"/>
    </location>
</feature>
<name>A0AAD1Y559_EUPCR</name>
<feature type="region of interest" description="Disordered" evidence="1">
    <location>
        <begin position="1"/>
        <end position="23"/>
    </location>
</feature>
<comment type="caution">
    <text evidence="2">The sequence shown here is derived from an EMBL/GenBank/DDBJ whole genome shotgun (WGS) entry which is preliminary data.</text>
</comment>
<dbReference type="PANTHER" id="PTHR14918:SF3">
    <property type="entry name" value="KICSTOR COMPLEX PROTEIN SZT2"/>
    <property type="match status" value="1"/>
</dbReference>
<proteinExistence type="predicted"/>
<feature type="compositionally biased region" description="Acidic residues" evidence="1">
    <location>
        <begin position="3243"/>
        <end position="3254"/>
    </location>
</feature>
<feature type="compositionally biased region" description="Basic and acidic residues" evidence="1">
    <location>
        <begin position="2196"/>
        <end position="2205"/>
    </location>
</feature>
<feature type="compositionally biased region" description="Basic and acidic residues" evidence="1">
    <location>
        <begin position="2827"/>
        <end position="2838"/>
    </location>
</feature>
<feature type="compositionally biased region" description="Basic and acidic residues" evidence="1">
    <location>
        <begin position="12"/>
        <end position="23"/>
    </location>
</feature>
<feature type="region of interest" description="Disordered" evidence="1">
    <location>
        <begin position="2139"/>
        <end position="2209"/>
    </location>
</feature>
<dbReference type="GO" id="GO:0005777">
    <property type="term" value="C:peroxisome"/>
    <property type="evidence" value="ECO:0007669"/>
    <property type="project" value="InterPro"/>
</dbReference>
<dbReference type="InterPro" id="IPR033228">
    <property type="entry name" value="SZT2"/>
</dbReference>
<organism evidence="2 3">
    <name type="scientific">Euplotes crassus</name>
    <dbReference type="NCBI Taxonomy" id="5936"/>
    <lineage>
        <taxon>Eukaryota</taxon>
        <taxon>Sar</taxon>
        <taxon>Alveolata</taxon>
        <taxon>Ciliophora</taxon>
        <taxon>Intramacronucleata</taxon>
        <taxon>Spirotrichea</taxon>
        <taxon>Hypotrichia</taxon>
        <taxon>Euplotida</taxon>
        <taxon>Euplotidae</taxon>
        <taxon>Moneuplotes</taxon>
    </lineage>
</organism>
<keyword evidence="3" id="KW-1185">Reference proteome</keyword>
<dbReference type="PANTHER" id="PTHR14918">
    <property type="entry name" value="KICSTOR COMPLEX PROTEIN SZT2"/>
    <property type="match status" value="1"/>
</dbReference>
<sequence>MSEQDDGSSDDSFYKVDKREEDKTPFKEKAKLIESLKRDFNKKEFSIKSLERKTSRNPKNKGAQVKAHIKKMDIFLQVWDFPSPTDYMNWFLSNINTLITPKMSVKTESKSVGVLSLDQDSEEKSFDCDYKSVHSSTMVNCDKDEDHLPYFESIRISTVTWKGSNSNGEIIGEKITPETRVNCYLDKYNIVICLDFSQSMSAVDESACKMYFQKMKEVVNATLFNLSCAIKKNDRINKESFIFKPRICLTIIGCGLPDLTSNVKSNEHICREDIVESSLPILVLNYEVDIEQIWALVQRVNSQIYRFESLAQKIINKSNTRYRSESLDRIIQNIIFVLTKSEPKSFPIVILVTDCCVSNSYGPYYNSMIMQLCRLDAKCIVVSLENETNHKNSFGYINSHEAFRILAMVTKGYYLKYKDFERYSKYSEDSTIKIERVNNKNRLTPLQKIIFCRPIYYDSMFSDNRNIADFRTYLAQRKNIYKHKNIGSQFEIMNPNKLMNYVFAPVYKKLQYTEYTLKCPFKSICEVRTFESFILRSIKTKEDSENALKSAEFVFYWSQNILISYILCEIVQDKRVGHGQEKLLKAVVFITADEEILKKFHEDKHVSIYQAEMRKKYKHSMVKAPTSTYERIQRFVKDIFTTDRIVANLEQLGEAFRSERIVHKYFNDGKEPFMETQKSIDHTTRMNKFSWCNDDPEYLEKIETIPRSKLEQAEKREKYLYHALSFKKRHAKLLAKIKKKMDVSNWHSNLKVGRFDILCRSINPLISNPEQNKEIIIRRMVFKVLYKYCSLALSKDLLVKDISTKDENKLIFTSLSWMTPNFCVVFVGMYNTEGNERLRYLKEIESIFTNEEMKAKGITYILYDSRVSSLLVTLPIDVINKRKRLERQAELEKNNPSYKTKSTLNHEMNNSGDFKEIPNYIFRADSMNIFNFVPYKHVRLANSFCKKWIWCQRNKKIIQDFINIIARHRICEGFELVHTCNDELLFIKVVKLEKYYTGKNCAKVQSLIQYLIKQDKNNPTYVKTEIYLEKESGHYHIKSEKKDPEHQKKVSCDECECHEKEEEIKIKETHECCDRCEFSQSVLNNENKPRIKFSSRKKKRVKDVRYREINFFQQLCNYFTGMDKFLFTNICTYHNLLTNALERRVDMTRDKIINKQPITSEICYFQGTMDDKYINIIRTLHDEMRMKLKIIMINEDMRKYMKDNYLNIHTYNKENEKKLLEEIDQLRGSDDDNIDAQNNDEKEEQKQTHNENTIHGCSCAPEKIFGENIGLSIDLLLDNSEKIGEEHFYVPDVPGSLILNSEFGQKYYEKFYGALLKVFEDFADHQIDSQKYQKEENFFLKCISKDQLFVIKINTFEIFYRKSIRFIKKGKDVFIKASYFHINNVLLNLSYNDTKMILHNLNPHYEVTQEWTKEYFGKQKNIQIDYSDFDLDYYLEEENEDWLNFETNVLKVINNFMNFLRQQHRLLFSESCIKIISQGNEVIPKDFISLKNSTYCLSFKINITDLILLALELQKFPQPIREEKFKKVGTVEEECFERYESAKQLPDLSRITSEKEAEDMTPNTHHRIESFSSAVVGSNEQANDDEYAEIEKNFDDILMKGHIKDSSSNYLFLGAENSSTNKKSKVEPEHPLLFYMLEMMYSDRSECQKSTIDSYSSIFDMKSIKKFIISAKYIKEQTVDDNKVNKSQGYIGAALAQSRSELLDFGIDSLDNISLIQDNYDEEDEESNLSSANVILKFELLPEAIGILWDENIEEDQIIQDSEKSINIKDFDKNFINVFQEDWNESIGAQNDDSYDSRLNDLLNIQDGSKVKGSFGKNSISSLIPTIVKNREGEHRNHVLRLTQKTREVIYNKLVNFVTFFIKQKLNLMRYLRPMNSSIIKEVMNCLEQVNTKTIEINIDLKGYTASKEVLLKMMTDEIKSNKVMKFGYQSINDGEDIFFSISTKYFQNFRKKDKIFDQNEAHNRNFKESIIESGINEGRNWRDKRAAMIGKPVKNALGNKNNKNIKPSRFLNFRHTDNSMIRMSSGFMNGFKFSDPDTYTALGDFEIDIWMLLQIIIAPKEGTSKSDMIKLSVKCLCDDDEIFKEIETKFKKMTQEFENKLITRILLVKLNESREWPTDLVINDPELINKEEEKASVKSSFIHQEESSSRKASTSEKVQTEVKRKAAPPAKKSVKLSRMEKWAQKMKSVDSSNQPDKDDTKDNKFTSPDISKMKCMNCGLEKCSCTQRNNTITKAKLLDFSKQPEDSPSKRNEGTEVIALVEEDEVKNQKDLSQYEIKLVFVHKYKVPANINIKSIDNMNILKNLECNRKNIFVIKDKSKTFVFTLIDKSDDDPFRGVKTSASVLVHSDQVRHQENNILLKLYGVSDPSEDFLNDIVHTIDAQIKQITLMLRAKTLLRKKPNLDDYAFINDRSERVMLAFRLPPFIQAIVSQNFTQLLDDLRKNLIGTCIPFELEEPSKVEFFNETGERNSSNIIKSSFRISNALKNSTVSRRNVSATMMEEVGLENRNKDIVNTLLYNGFGGNTQAIRRTNLESHADKSERRNYGAALTNVIFGIKKATPEEFTMILNHLDSFAVPTLDEGNSPLAKPKAQKVNKSSLKGRSVLAKIISDGIKSTKTSITKTLDYRPDDSLEEKEKQLMHESDLNVNSVRNTIESKIVKEEIHPEIQDSYIYVHANYKGELKEERFASFLLSKLTDTIIGQFDKYLEYIKNKVSLVPTFSLAPAQRKDTKPLNVTELNLQRDLGDRAGAFYFRKKSDIPYYIEPKTPKQTPAEPAQDLLKEPIQITKNHSVGSTLEGKVEKSNTENIEGNSSASKCDKIDEEDEASCKEESKEDLGSSKQDSSSNSKDESEGKQQLLAVEKLVVHKAKSIVNDGNEDFPSDNIKRSASINIKFKYPEFVRKSLLSMIHELHEVLNESKKDYLIRSQLVVNCIDQNENIVKTYLIFIGSNPKYVELFLTLNADIIEAEGLKQEIKIVFKPRIEGAPNPTAYGHVEEQYLKQRMKGCITYEIRENFYAIDLESLSTLDDNFYDYFKEDNFDDLNDYFLFNLMHRQESPSREFLKGSSRLSQRSSAKGSVEFKEITPVEFALLEDPFQLSQKKLIRRSKSIDFLREEFMTFIGEEDHKSEAKGIEEDEDSLLKFQVNNLETLITSQDFAVIINITNSKSFMQVWEIEQDVANSLKSILNKHLDWYFAKFDYTVELCITNFGNCFNSEYWRNNESSKKSIKSLGSKSKEIREDKEDPEPTDQDPDSEESHDKEIPKAIEELYCYSCYAYKRRYDTKVRKFSWHEFNRSRLLRIFYAQSQDSPNYEKNMQGLNLIQILMKLSSEETADLEEQFRECLWQYLSHNILK</sequence>
<feature type="compositionally biased region" description="Polar residues" evidence="1">
    <location>
        <begin position="2806"/>
        <end position="2816"/>
    </location>
</feature>
<gene>
    <name evidence="2" type="ORF">ECRASSUSDP1_LOCUS26546</name>
</gene>
<reference evidence="2" key="1">
    <citation type="submission" date="2023-07" db="EMBL/GenBank/DDBJ databases">
        <authorList>
            <consortium name="AG Swart"/>
            <person name="Singh M."/>
            <person name="Singh A."/>
            <person name="Seah K."/>
            <person name="Emmerich C."/>
        </authorList>
    </citation>
    <scope>NUCLEOTIDE SEQUENCE</scope>
    <source>
        <strain evidence="2">DP1</strain>
    </source>
</reference>
<dbReference type="EMBL" id="CAMPGE010027369">
    <property type="protein sequence ID" value="CAI2385005.1"/>
    <property type="molecule type" value="Genomic_DNA"/>
</dbReference>
<accession>A0AAD1Y559</accession>
<evidence type="ECO:0000313" key="3">
    <source>
        <dbReference type="Proteomes" id="UP001295684"/>
    </source>
</evidence>
<evidence type="ECO:0000313" key="2">
    <source>
        <dbReference type="EMBL" id="CAI2385005.1"/>
    </source>
</evidence>